<keyword evidence="1" id="KW-0805">Transcription regulation</keyword>
<keyword evidence="7" id="KW-1185">Reference proteome</keyword>
<evidence type="ECO:0000313" key="6">
    <source>
        <dbReference type="EMBL" id="GAA0228148.1"/>
    </source>
</evidence>
<dbReference type="RefSeq" id="WP_343820878.1">
    <property type="nucleotide sequence ID" value="NZ_BAAAFN010000011.1"/>
</dbReference>
<dbReference type="Gene3D" id="3.30.450.40">
    <property type="match status" value="1"/>
</dbReference>
<comment type="caution">
    <text evidence="6">The sequence shown here is derived from an EMBL/GenBank/DDBJ whole genome shotgun (WGS) entry which is preliminary data.</text>
</comment>
<dbReference type="Proteomes" id="UP001501176">
    <property type="component" value="Unassembled WGS sequence"/>
</dbReference>
<dbReference type="InterPro" id="IPR014757">
    <property type="entry name" value="Tscrpt_reg_IclR_C"/>
</dbReference>
<evidence type="ECO:0000256" key="1">
    <source>
        <dbReference type="ARBA" id="ARBA00023015"/>
    </source>
</evidence>
<dbReference type="EMBL" id="BAAAFN010000011">
    <property type="protein sequence ID" value="GAA0228148.1"/>
    <property type="molecule type" value="Genomic_DNA"/>
</dbReference>
<evidence type="ECO:0000256" key="3">
    <source>
        <dbReference type="ARBA" id="ARBA00023163"/>
    </source>
</evidence>
<keyword evidence="3" id="KW-0804">Transcription</keyword>
<evidence type="ECO:0000256" key="2">
    <source>
        <dbReference type="ARBA" id="ARBA00023125"/>
    </source>
</evidence>
<dbReference type="PROSITE" id="PS51078">
    <property type="entry name" value="ICLR_ED"/>
    <property type="match status" value="1"/>
</dbReference>
<name>A0ABN0TR95_9BURK</name>
<dbReference type="InterPro" id="IPR036388">
    <property type="entry name" value="WH-like_DNA-bd_sf"/>
</dbReference>
<dbReference type="PANTHER" id="PTHR30136:SF35">
    <property type="entry name" value="HTH-TYPE TRANSCRIPTIONAL REGULATOR RV1719"/>
    <property type="match status" value="1"/>
</dbReference>
<organism evidence="6 7">
    <name type="scientific">Castellaniella daejeonensis</name>
    <dbReference type="NCBI Taxonomy" id="659013"/>
    <lineage>
        <taxon>Bacteria</taxon>
        <taxon>Pseudomonadati</taxon>
        <taxon>Pseudomonadota</taxon>
        <taxon>Betaproteobacteria</taxon>
        <taxon>Burkholderiales</taxon>
        <taxon>Alcaligenaceae</taxon>
        <taxon>Castellaniella</taxon>
    </lineage>
</organism>
<dbReference type="Pfam" id="PF01614">
    <property type="entry name" value="IclR_C"/>
    <property type="match status" value="1"/>
</dbReference>
<feature type="domain" description="HTH iclR-type" evidence="4">
    <location>
        <begin position="12"/>
        <end position="74"/>
    </location>
</feature>
<keyword evidence="2" id="KW-0238">DNA-binding</keyword>
<dbReference type="PANTHER" id="PTHR30136">
    <property type="entry name" value="HELIX-TURN-HELIX TRANSCRIPTIONAL REGULATOR, ICLR FAMILY"/>
    <property type="match status" value="1"/>
</dbReference>
<proteinExistence type="predicted"/>
<evidence type="ECO:0000259" key="5">
    <source>
        <dbReference type="PROSITE" id="PS51078"/>
    </source>
</evidence>
<dbReference type="SMART" id="SM00346">
    <property type="entry name" value="HTH_ICLR"/>
    <property type="match status" value="1"/>
</dbReference>
<protein>
    <submittedName>
        <fullName evidence="6">IclR family transcriptional regulator</fullName>
    </submittedName>
</protein>
<dbReference type="PROSITE" id="PS51077">
    <property type="entry name" value="HTH_ICLR"/>
    <property type="match status" value="1"/>
</dbReference>
<dbReference type="SUPFAM" id="SSF55781">
    <property type="entry name" value="GAF domain-like"/>
    <property type="match status" value="1"/>
</dbReference>
<evidence type="ECO:0000259" key="4">
    <source>
        <dbReference type="PROSITE" id="PS51077"/>
    </source>
</evidence>
<dbReference type="InterPro" id="IPR005471">
    <property type="entry name" value="Tscrpt_reg_IclR_N"/>
</dbReference>
<dbReference type="InterPro" id="IPR036390">
    <property type="entry name" value="WH_DNA-bd_sf"/>
</dbReference>
<dbReference type="InterPro" id="IPR029016">
    <property type="entry name" value="GAF-like_dom_sf"/>
</dbReference>
<accession>A0ABN0TR95</accession>
<evidence type="ECO:0000313" key="7">
    <source>
        <dbReference type="Proteomes" id="UP001501176"/>
    </source>
</evidence>
<sequence>MELYSNQTTIDMTVLISAANVFRLFASAERDLSVTDVAEGLSLPKSSASRLLRQMLECGMLERCADSLLYRPALLLLEVAHQVRATTPLLARMEQELENLVGESGHTGYISVLDQPGASVVVLRVHRGSHPLQVVTWPGHKSAAIATSTGRALLARLDDDTVASHFDQLVARAAPSSPRDLASLRNRLEQVRRDGWAVAQDEALPGVGSVSCAVADPLGKETMAFCLSFPSRQIPPVDAEALARGLADRARKIGRAIGDPFWSR</sequence>
<dbReference type="Pfam" id="PF09339">
    <property type="entry name" value="HTH_IclR"/>
    <property type="match status" value="1"/>
</dbReference>
<feature type="domain" description="IclR-ED" evidence="5">
    <location>
        <begin position="75"/>
        <end position="259"/>
    </location>
</feature>
<dbReference type="InterPro" id="IPR050707">
    <property type="entry name" value="HTH_MetabolicPath_Reg"/>
</dbReference>
<gene>
    <name evidence="6" type="ORF">GCM10009125_16470</name>
</gene>
<dbReference type="Gene3D" id="1.10.10.10">
    <property type="entry name" value="Winged helix-like DNA-binding domain superfamily/Winged helix DNA-binding domain"/>
    <property type="match status" value="1"/>
</dbReference>
<dbReference type="SUPFAM" id="SSF46785">
    <property type="entry name" value="Winged helix' DNA-binding domain"/>
    <property type="match status" value="1"/>
</dbReference>
<reference evidence="6 7" key="1">
    <citation type="journal article" date="2019" name="Int. J. Syst. Evol. Microbiol.">
        <title>The Global Catalogue of Microorganisms (GCM) 10K type strain sequencing project: providing services to taxonomists for standard genome sequencing and annotation.</title>
        <authorList>
            <consortium name="The Broad Institute Genomics Platform"/>
            <consortium name="The Broad Institute Genome Sequencing Center for Infectious Disease"/>
            <person name="Wu L."/>
            <person name="Ma J."/>
        </authorList>
    </citation>
    <scope>NUCLEOTIDE SEQUENCE [LARGE SCALE GENOMIC DNA]</scope>
    <source>
        <strain evidence="6 7">JCM 16240</strain>
    </source>
</reference>